<proteinExistence type="predicted"/>
<evidence type="ECO:0000313" key="1">
    <source>
        <dbReference type="EMBL" id="DAF47539.1"/>
    </source>
</evidence>
<sequence>MTLQPRFSLQPILSYSFVVFILPNMNAKVKHYFNCLQFVHI</sequence>
<reference evidence="1" key="1">
    <citation type="journal article" date="2021" name="Proc. Natl. Acad. Sci. U.S.A.">
        <title>A Catalog of Tens of Thousands of Viruses from Human Metagenomes Reveals Hidden Associations with Chronic Diseases.</title>
        <authorList>
            <person name="Tisza M.J."/>
            <person name="Buck C.B."/>
        </authorList>
    </citation>
    <scope>NUCLEOTIDE SEQUENCE</scope>
    <source>
        <strain evidence="1">CtGns7</strain>
    </source>
</reference>
<dbReference type="EMBL" id="BK032555">
    <property type="protein sequence ID" value="DAF47539.1"/>
    <property type="molecule type" value="Genomic_DNA"/>
</dbReference>
<protein>
    <submittedName>
        <fullName evidence="1">Uncharacterized protein</fullName>
    </submittedName>
</protein>
<name>A0A8S5S9P8_9VIRU</name>
<organism evidence="1">
    <name type="scientific">Phage sp. ctGns7</name>
    <dbReference type="NCBI Taxonomy" id="2828003"/>
    <lineage>
        <taxon>Viruses</taxon>
    </lineage>
</organism>
<accession>A0A8S5S9P8</accession>